<sequence>METRTRERPGFLVVESDIINLYYSDAIQTEFVFTDH</sequence>
<dbReference type="EMBL" id="JAFBCV010000010">
    <property type="protein sequence ID" value="MBM7839888.1"/>
    <property type="molecule type" value="Genomic_DNA"/>
</dbReference>
<protein>
    <submittedName>
        <fullName evidence="1">Uncharacterized protein</fullName>
    </submittedName>
</protein>
<organism evidence="1 2">
    <name type="scientific">Shouchella xiaoxiensis</name>
    <dbReference type="NCBI Taxonomy" id="766895"/>
    <lineage>
        <taxon>Bacteria</taxon>
        <taxon>Bacillati</taxon>
        <taxon>Bacillota</taxon>
        <taxon>Bacilli</taxon>
        <taxon>Bacillales</taxon>
        <taxon>Bacillaceae</taxon>
        <taxon>Shouchella</taxon>
    </lineage>
</organism>
<name>A0ABS2SWH6_9BACI</name>
<accession>A0ABS2SWH6</accession>
<evidence type="ECO:0000313" key="1">
    <source>
        <dbReference type="EMBL" id="MBM7839888.1"/>
    </source>
</evidence>
<proteinExistence type="predicted"/>
<keyword evidence="2" id="KW-1185">Reference proteome</keyword>
<gene>
    <name evidence="1" type="ORF">JOC54_003168</name>
</gene>
<evidence type="ECO:0000313" key="2">
    <source>
        <dbReference type="Proteomes" id="UP001179280"/>
    </source>
</evidence>
<reference evidence="1" key="1">
    <citation type="submission" date="2021-01" db="EMBL/GenBank/DDBJ databases">
        <title>Genomic Encyclopedia of Type Strains, Phase IV (KMG-IV): sequencing the most valuable type-strain genomes for metagenomic binning, comparative biology and taxonomic classification.</title>
        <authorList>
            <person name="Goeker M."/>
        </authorList>
    </citation>
    <scope>NUCLEOTIDE SEQUENCE</scope>
    <source>
        <strain evidence="1">DSM 21943</strain>
    </source>
</reference>
<comment type="caution">
    <text evidence="1">The sequence shown here is derived from an EMBL/GenBank/DDBJ whole genome shotgun (WGS) entry which is preliminary data.</text>
</comment>
<dbReference type="Proteomes" id="UP001179280">
    <property type="component" value="Unassembled WGS sequence"/>
</dbReference>